<evidence type="ECO:0000313" key="3">
    <source>
        <dbReference type="EMBL" id="GAC78618.1"/>
    </source>
</evidence>
<evidence type="ECO:0000313" key="4">
    <source>
        <dbReference type="Proteomes" id="UP000035009"/>
    </source>
</evidence>
<accession>M3VA83</accession>
<feature type="compositionally biased region" description="Polar residues" evidence="1">
    <location>
        <begin position="132"/>
        <end position="146"/>
    </location>
</feature>
<gene>
    <name evidence="3" type="ORF">GM1_004_00630</name>
</gene>
<feature type="compositionally biased region" description="Polar residues" evidence="1">
    <location>
        <begin position="176"/>
        <end position="219"/>
    </location>
</feature>
<sequence length="267" mass="28197">MLTIAVALTLVGFGLLVFALVSSNFALAIACIVVCVVGLAVLLIDTIRAGKRGGTGVDDEPLFTIRGRESSSRAEPLADDDVEEPVADRTPSWDADPEPEASGLGSIVSPEAHGSPVPLEKPIDSGRLPTFDTGQQPRFDTGQQPRFDTGEQPRFDTGQQPVEAETGDANDYIRSVTGQFPAASQTGRIPAVQSYQPNPQPLETSDPITGGQPQINTDSGYVGRRRRVEGESDSVVVNTPDPSLPAMKLVYGDEPGDADSTGEPRNG</sequence>
<reference evidence="3 4" key="1">
    <citation type="submission" date="2013-02" db="EMBL/GenBank/DDBJ databases">
        <title>Whole genome shotgun sequence of Gordonia malaquae NBRC 108250.</title>
        <authorList>
            <person name="Yoshida I."/>
            <person name="Hosoyama A."/>
            <person name="Tsuchikane K."/>
            <person name="Ando Y."/>
            <person name="Baba S."/>
            <person name="Ohji S."/>
            <person name="Hamada M."/>
            <person name="Tamura T."/>
            <person name="Yamazoe A."/>
            <person name="Yamazaki S."/>
            <person name="Fujita N."/>
        </authorList>
    </citation>
    <scope>NUCLEOTIDE SEQUENCE [LARGE SCALE GENOMIC DNA]</scope>
    <source>
        <strain evidence="3 4">NBRC 108250</strain>
    </source>
</reference>
<feature type="transmembrane region" description="Helical" evidence="2">
    <location>
        <begin position="24"/>
        <end position="44"/>
    </location>
</feature>
<keyword evidence="2" id="KW-0472">Membrane</keyword>
<keyword evidence="2" id="KW-1133">Transmembrane helix</keyword>
<dbReference type="eggNOG" id="ENOG50343II">
    <property type="taxonomic scope" value="Bacteria"/>
</dbReference>
<name>M3VA83_GORML</name>
<keyword evidence="4" id="KW-1185">Reference proteome</keyword>
<organism evidence="3 4">
    <name type="scientific">Gordonia malaquae NBRC 108250</name>
    <dbReference type="NCBI Taxonomy" id="1223542"/>
    <lineage>
        <taxon>Bacteria</taxon>
        <taxon>Bacillati</taxon>
        <taxon>Actinomycetota</taxon>
        <taxon>Actinomycetes</taxon>
        <taxon>Mycobacteriales</taxon>
        <taxon>Gordoniaceae</taxon>
        <taxon>Gordonia</taxon>
    </lineage>
</organism>
<dbReference type="RefSeq" id="WP_008376734.1">
    <property type="nucleotide sequence ID" value="NZ_BAOP01000004.1"/>
</dbReference>
<dbReference type="Proteomes" id="UP000035009">
    <property type="component" value="Unassembled WGS sequence"/>
</dbReference>
<proteinExistence type="predicted"/>
<evidence type="ECO:0000256" key="1">
    <source>
        <dbReference type="SAM" id="MobiDB-lite"/>
    </source>
</evidence>
<evidence type="ECO:0000256" key="2">
    <source>
        <dbReference type="SAM" id="Phobius"/>
    </source>
</evidence>
<dbReference type="EMBL" id="BAOP01000004">
    <property type="protein sequence ID" value="GAC78618.1"/>
    <property type="molecule type" value="Genomic_DNA"/>
</dbReference>
<feature type="region of interest" description="Disordered" evidence="1">
    <location>
        <begin position="62"/>
        <end position="267"/>
    </location>
</feature>
<dbReference type="OrthoDB" id="4377860at2"/>
<dbReference type="STRING" id="410332.SAMN04488550_2738"/>
<protein>
    <submittedName>
        <fullName evidence="3">Uncharacterized protein</fullName>
    </submittedName>
</protein>
<keyword evidence="2" id="KW-0812">Transmembrane</keyword>
<dbReference type="AlphaFoldDB" id="M3VA83"/>
<comment type="caution">
    <text evidence="3">The sequence shown here is derived from an EMBL/GenBank/DDBJ whole genome shotgun (WGS) entry which is preliminary data.</text>
</comment>